<reference evidence="2 3" key="1">
    <citation type="submission" date="2021-03" db="EMBL/GenBank/DDBJ databases">
        <authorList>
            <person name="Kim M.K."/>
        </authorList>
    </citation>
    <scope>NUCLEOTIDE SEQUENCE [LARGE SCALE GENOMIC DNA]</scope>
    <source>
        <strain evidence="2 3">BT507</strain>
    </source>
</reference>
<evidence type="ECO:0000256" key="1">
    <source>
        <dbReference type="SAM" id="SignalP"/>
    </source>
</evidence>
<proteinExistence type="predicted"/>
<sequence>MPKALRLTISFLVCCLAYTTVSAQKLSSVKAELASPFFENLYANTYYSLVDRMDQDGYLPESLTGAYDGMFCRTVGAIVPLFLETGRLQQAERTINCALTAMQQNEMDRIPHVIGKKGDKYPIISDEPQIDGQEHVLMAWAMLALKRGHTAFEDRTWPVVRDLTKRTFDRTSFQHGQWSTEPGLVRNIAFEHSHEGRRWDTWDLLTQSFAGATLQDMAAVADRRGETQLADDWRTKLQILRKGIRKKMTTVRGQDTTYLEMRLPDGNGGQPYLGMGWVALSPIAAQWEALDHRVLQHTVKAMQ</sequence>
<name>A0ABS3TI96_9BACT</name>
<protein>
    <submittedName>
        <fullName evidence="2">Uncharacterized protein</fullName>
    </submittedName>
</protein>
<dbReference type="Gene3D" id="1.50.10.10">
    <property type="match status" value="1"/>
</dbReference>
<dbReference type="EMBL" id="JAGETX010000033">
    <property type="protein sequence ID" value="MBO3273348.1"/>
    <property type="molecule type" value="Genomic_DNA"/>
</dbReference>
<dbReference type="SUPFAM" id="SSF48208">
    <property type="entry name" value="Six-hairpin glycosidases"/>
    <property type="match status" value="1"/>
</dbReference>
<dbReference type="Proteomes" id="UP000670527">
    <property type="component" value="Unassembled WGS sequence"/>
</dbReference>
<organism evidence="2 3">
    <name type="scientific">Hymenobacter defluvii</name>
    <dbReference type="NCBI Taxonomy" id="2054411"/>
    <lineage>
        <taxon>Bacteria</taxon>
        <taxon>Pseudomonadati</taxon>
        <taxon>Bacteroidota</taxon>
        <taxon>Cytophagia</taxon>
        <taxon>Cytophagales</taxon>
        <taxon>Hymenobacteraceae</taxon>
        <taxon>Hymenobacter</taxon>
    </lineage>
</organism>
<keyword evidence="1" id="KW-0732">Signal</keyword>
<dbReference type="RefSeq" id="WP_208309480.1">
    <property type="nucleotide sequence ID" value="NZ_JAGETX010000033.1"/>
</dbReference>
<dbReference type="InterPro" id="IPR008928">
    <property type="entry name" value="6-hairpin_glycosidase_sf"/>
</dbReference>
<feature type="chain" id="PRO_5046782695" evidence="1">
    <location>
        <begin position="24"/>
        <end position="303"/>
    </location>
</feature>
<dbReference type="InterPro" id="IPR012341">
    <property type="entry name" value="6hp_glycosidase-like_sf"/>
</dbReference>
<gene>
    <name evidence="2" type="ORF">J4D97_22050</name>
</gene>
<feature type="signal peptide" evidence="1">
    <location>
        <begin position="1"/>
        <end position="23"/>
    </location>
</feature>
<evidence type="ECO:0000313" key="3">
    <source>
        <dbReference type="Proteomes" id="UP000670527"/>
    </source>
</evidence>
<comment type="caution">
    <text evidence="2">The sequence shown here is derived from an EMBL/GenBank/DDBJ whole genome shotgun (WGS) entry which is preliminary data.</text>
</comment>
<evidence type="ECO:0000313" key="2">
    <source>
        <dbReference type="EMBL" id="MBO3273348.1"/>
    </source>
</evidence>
<keyword evidence="3" id="KW-1185">Reference proteome</keyword>
<accession>A0ABS3TI96</accession>